<organism evidence="3 4">
    <name type="scientific">Amphibalanus amphitrite</name>
    <name type="common">Striped barnacle</name>
    <name type="synonym">Balanus amphitrite</name>
    <dbReference type="NCBI Taxonomy" id="1232801"/>
    <lineage>
        <taxon>Eukaryota</taxon>
        <taxon>Metazoa</taxon>
        <taxon>Ecdysozoa</taxon>
        <taxon>Arthropoda</taxon>
        <taxon>Crustacea</taxon>
        <taxon>Multicrustacea</taxon>
        <taxon>Cirripedia</taxon>
        <taxon>Thoracica</taxon>
        <taxon>Thoracicalcarea</taxon>
        <taxon>Balanomorpha</taxon>
        <taxon>Balanoidea</taxon>
        <taxon>Balanidae</taxon>
        <taxon>Amphibalaninae</taxon>
        <taxon>Amphibalanus</taxon>
    </lineage>
</organism>
<reference evidence="3 4" key="1">
    <citation type="submission" date="2019-07" db="EMBL/GenBank/DDBJ databases">
        <title>Draft genome assembly of a fouling barnacle, Amphibalanus amphitrite (Darwin, 1854): The first reference genome for Thecostraca.</title>
        <authorList>
            <person name="Kim W."/>
        </authorList>
    </citation>
    <scope>NUCLEOTIDE SEQUENCE [LARGE SCALE GENOMIC DNA]</scope>
    <source>
        <strain evidence="3">SNU_AA5</strain>
        <tissue evidence="3">Soma without cirri and trophi</tissue>
    </source>
</reference>
<evidence type="ECO:0000313" key="3">
    <source>
        <dbReference type="EMBL" id="KAF0298386.1"/>
    </source>
</evidence>
<keyword evidence="4" id="KW-1185">Reference proteome</keyword>
<dbReference type="Pfam" id="PF03372">
    <property type="entry name" value="Exo_endo_phos"/>
    <property type="match status" value="1"/>
</dbReference>
<name>A0A6A4VU95_AMPAM</name>
<comment type="caution">
    <text evidence="3">The sequence shown here is derived from an EMBL/GenBank/DDBJ whole genome shotgun (WGS) entry which is preliminary data.</text>
</comment>
<evidence type="ECO:0000313" key="4">
    <source>
        <dbReference type="Proteomes" id="UP000440578"/>
    </source>
</evidence>
<proteinExistence type="predicted"/>
<gene>
    <name evidence="3" type="ORF">FJT64_004253</name>
</gene>
<protein>
    <recommendedName>
        <fullName evidence="2">Endonuclease/exonuclease/phosphatase domain-containing protein</fullName>
    </recommendedName>
</protein>
<accession>A0A6A4VU95</accession>
<dbReference type="InterPro" id="IPR036691">
    <property type="entry name" value="Endo/exonu/phosph_ase_sf"/>
</dbReference>
<feature type="domain" description="Endonuclease/exonuclease/phosphatase" evidence="2">
    <location>
        <begin position="78"/>
        <end position="155"/>
    </location>
</feature>
<dbReference type="Proteomes" id="UP000440578">
    <property type="component" value="Unassembled WGS sequence"/>
</dbReference>
<dbReference type="OrthoDB" id="6369804at2759"/>
<dbReference type="AlphaFoldDB" id="A0A6A4VU95"/>
<dbReference type="InterPro" id="IPR005135">
    <property type="entry name" value="Endo/exonuclease/phosphatase"/>
</dbReference>
<feature type="region of interest" description="Disordered" evidence="1">
    <location>
        <begin position="48"/>
        <end position="69"/>
    </location>
</feature>
<evidence type="ECO:0000259" key="2">
    <source>
        <dbReference type="Pfam" id="PF03372"/>
    </source>
</evidence>
<dbReference type="EMBL" id="VIIS01001435">
    <property type="protein sequence ID" value="KAF0298386.1"/>
    <property type="molecule type" value="Genomic_DNA"/>
</dbReference>
<dbReference type="SUPFAM" id="SSF56219">
    <property type="entry name" value="DNase I-like"/>
    <property type="match status" value="1"/>
</dbReference>
<dbReference type="Gene3D" id="3.60.10.10">
    <property type="entry name" value="Endonuclease/exonuclease/phosphatase"/>
    <property type="match status" value="1"/>
</dbReference>
<dbReference type="GO" id="GO:0003824">
    <property type="term" value="F:catalytic activity"/>
    <property type="evidence" value="ECO:0007669"/>
    <property type="project" value="InterPro"/>
</dbReference>
<sequence length="354" mass="39871">MCLHVPDVTIVQFADDTQLLVSGKKADLTNLVMKMERALSRIFACGGRRPQRRGARGRGSRRGSRPTSASRGLLIGALNVQSLRPKLLELSEVLHRQKYDIVLLAETWLKPTVPNRLLVIPGYSVHREDRPDGRGYGGVAVVAREDLTVTPLKPATQRPPDSRLETIWSLVRADRGRRLVLCSLYRPPRYTVTALDADFRDLETQVQSVRYCISVYGNGTKKNMVRVQKILNFAAKVIFGRGKFDHVADLRERLGWLEAQQLADHSTLCLAHRVLRRGEPHSLAAVLHRNEEVRQRATRQDGLLSVPRSRTEAGKRRFCARAPALHNQLPPELVSLSGQGFKRALKRRMLPSIT</sequence>
<feature type="compositionally biased region" description="Basic residues" evidence="1">
    <location>
        <begin position="49"/>
        <end position="64"/>
    </location>
</feature>
<evidence type="ECO:0000256" key="1">
    <source>
        <dbReference type="SAM" id="MobiDB-lite"/>
    </source>
</evidence>